<protein>
    <recommendedName>
        <fullName evidence="2">Cytokinin riboside 5'-monophosphate phosphoribohydrolase</fullName>
        <ecNumber evidence="2">3.2.2.n1</ecNumber>
    </recommendedName>
</protein>
<accession>A0ABS9WFK8</accession>
<dbReference type="InterPro" id="IPR005269">
    <property type="entry name" value="LOG"/>
</dbReference>
<organism evidence="3 4">
    <name type="scientific">Adlercreutzia faecimuris</name>
    <dbReference type="NCBI Taxonomy" id="2897341"/>
    <lineage>
        <taxon>Bacteria</taxon>
        <taxon>Bacillati</taxon>
        <taxon>Actinomycetota</taxon>
        <taxon>Coriobacteriia</taxon>
        <taxon>Eggerthellales</taxon>
        <taxon>Eggerthellaceae</taxon>
        <taxon>Adlercreutzia</taxon>
    </lineage>
</organism>
<dbReference type="EMBL" id="JAJMLW010000001">
    <property type="protein sequence ID" value="MCI2241102.1"/>
    <property type="molecule type" value="Genomic_DNA"/>
</dbReference>
<dbReference type="RefSeq" id="WP_242162929.1">
    <property type="nucleotide sequence ID" value="NZ_JAJMLW010000001.1"/>
</dbReference>
<evidence type="ECO:0000313" key="3">
    <source>
        <dbReference type="EMBL" id="MCI2241102.1"/>
    </source>
</evidence>
<keyword evidence="4" id="KW-1185">Reference proteome</keyword>
<dbReference type="EC" id="3.2.2.n1" evidence="2"/>
<dbReference type="Pfam" id="PF03641">
    <property type="entry name" value="Lysine_decarbox"/>
    <property type="match status" value="1"/>
</dbReference>
<sequence length="205" mass="21629">MMNITVYCGSNPGADPRFAEAARELGTWIGASGHCLVYGGSSVGLMGAVSRAALDAGGRVEGVEPQFFIDAGVAQHDLTELHVVETMGHRKAMMIELGDAFVALPGGVGTLEEISEVMSQIRLRTGPAHCHLLNLGGFYDPLAELLRAMVDQGFLDGYELDRICFPASVGELEALLAEDAADLAVTGGRRPQTPYCPEALPGNRG</sequence>
<proteinExistence type="inferred from homology"/>
<dbReference type="InterPro" id="IPR031100">
    <property type="entry name" value="LOG_fam"/>
</dbReference>
<keyword evidence="2" id="KW-0378">Hydrolase</keyword>
<evidence type="ECO:0000313" key="4">
    <source>
        <dbReference type="Proteomes" id="UP001430755"/>
    </source>
</evidence>
<gene>
    <name evidence="3" type="ORF">LPT13_01890</name>
</gene>
<evidence type="ECO:0000256" key="1">
    <source>
        <dbReference type="ARBA" id="ARBA00006763"/>
    </source>
</evidence>
<dbReference type="PANTHER" id="PTHR31223:SF70">
    <property type="entry name" value="LOG FAMILY PROTEIN YJL055W"/>
    <property type="match status" value="1"/>
</dbReference>
<comment type="caution">
    <text evidence="3">The sequence shown here is derived from an EMBL/GenBank/DDBJ whole genome shotgun (WGS) entry which is preliminary data.</text>
</comment>
<comment type="similarity">
    <text evidence="1 2">Belongs to the LOG family.</text>
</comment>
<dbReference type="SUPFAM" id="SSF102405">
    <property type="entry name" value="MCP/YpsA-like"/>
    <property type="match status" value="1"/>
</dbReference>
<comment type="catalytic activity">
    <reaction evidence="2">
        <text>N(6)-(dimethylallyl)adenosine 5'-phosphate + H2O = N(6)-dimethylallyladenine + D-ribose 5-phosphate</text>
        <dbReference type="Rhea" id="RHEA:48560"/>
        <dbReference type="ChEBI" id="CHEBI:15377"/>
        <dbReference type="ChEBI" id="CHEBI:17660"/>
        <dbReference type="ChEBI" id="CHEBI:57526"/>
        <dbReference type="ChEBI" id="CHEBI:78346"/>
        <dbReference type="EC" id="3.2.2.n1"/>
    </reaction>
</comment>
<dbReference type="PANTHER" id="PTHR31223">
    <property type="entry name" value="LOG FAMILY PROTEIN YJL055W"/>
    <property type="match status" value="1"/>
</dbReference>
<comment type="catalytic activity">
    <reaction evidence="2">
        <text>9-ribosyl-trans-zeatin 5'-phosphate + H2O = trans-zeatin + D-ribose 5-phosphate</text>
        <dbReference type="Rhea" id="RHEA:48564"/>
        <dbReference type="ChEBI" id="CHEBI:15377"/>
        <dbReference type="ChEBI" id="CHEBI:16522"/>
        <dbReference type="ChEBI" id="CHEBI:78346"/>
        <dbReference type="ChEBI" id="CHEBI:87947"/>
        <dbReference type="EC" id="3.2.2.n1"/>
    </reaction>
</comment>
<reference evidence="3" key="1">
    <citation type="submission" date="2021-11" db="EMBL/GenBank/DDBJ databases">
        <title>A Novel Adlercreutzia Species, isolated from a Allomyrina dichotoma larva feces.</title>
        <authorList>
            <person name="Suh M.K."/>
        </authorList>
    </citation>
    <scope>NUCLEOTIDE SEQUENCE</scope>
    <source>
        <strain evidence="3">JBNU-10</strain>
    </source>
</reference>
<evidence type="ECO:0000256" key="2">
    <source>
        <dbReference type="RuleBase" id="RU363015"/>
    </source>
</evidence>
<name>A0ABS9WFK8_9ACTN</name>
<dbReference type="Gene3D" id="3.40.50.450">
    <property type="match status" value="1"/>
</dbReference>
<dbReference type="Proteomes" id="UP001430755">
    <property type="component" value="Unassembled WGS sequence"/>
</dbReference>
<keyword evidence="2" id="KW-0203">Cytokinin biosynthesis</keyword>
<dbReference type="NCBIfam" id="TIGR00730">
    <property type="entry name" value="Rossman fold protein, TIGR00730 family"/>
    <property type="match status" value="1"/>
</dbReference>